<comment type="catalytic activity">
    <reaction evidence="16 17">
        <text>a ubiquinone + n Na(+)(in) + NADH + H(+) = a ubiquinol + n Na(+)(out) + NAD(+)</text>
        <dbReference type="Rhea" id="RHEA:47748"/>
        <dbReference type="Rhea" id="RHEA-COMP:9565"/>
        <dbReference type="Rhea" id="RHEA-COMP:9566"/>
        <dbReference type="ChEBI" id="CHEBI:15378"/>
        <dbReference type="ChEBI" id="CHEBI:16389"/>
        <dbReference type="ChEBI" id="CHEBI:17976"/>
        <dbReference type="ChEBI" id="CHEBI:29101"/>
        <dbReference type="ChEBI" id="CHEBI:57540"/>
        <dbReference type="ChEBI" id="CHEBI:57945"/>
        <dbReference type="EC" id="7.2.1.1"/>
    </reaction>
</comment>
<keyword evidence="2 16" id="KW-1003">Cell membrane</keyword>
<feature type="modified residue" description="FMN phosphoryl threonine" evidence="16">
    <location>
        <position position="229"/>
    </location>
</feature>
<keyword evidence="3" id="KW-0997">Cell inner membrane</keyword>
<keyword evidence="8 16" id="KW-1278">Translocase</keyword>
<evidence type="ECO:0000256" key="10">
    <source>
        <dbReference type="ARBA" id="ARBA00023027"/>
    </source>
</evidence>
<evidence type="ECO:0000256" key="8">
    <source>
        <dbReference type="ARBA" id="ARBA00022967"/>
    </source>
</evidence>
<dbReference type="Proteomes" id="UP001597371">
    <property type="component" value="Unassembled WGS sequence"/>
</dbReference>
<dbReference type="HAMAP" id="MF_00427">
    <property type="entry name" value="NqrC"/>
    <property type="match status" value="1"/>
</dbReference>
<comment type="cofactor">
    <cofactor evidence="16 17">
        <name>FMN</name>
        <dbReference type="ChEBI" id="CHEBI:58210"/>
    </cofactor>
</comment>
<dbReference type="NCBIfam" id="TIGR01938">
    <property type="entry name" value="nqrC"/>
    <property type="match status" value="1"/>
</dbReference>
<keyword evidence="11 16" id="KW-0915">Sodium</keyword>
<dbReference type="InterPro" id="IPR007329">
    <property type="entry name" value="FMN-bd"/>
</dbReference>
<name>A0ABW5CQ88_9HYPH</name>
<comment type="subcellular location">
    <subcellularLocation>
        <location evidence="16">Cell membrane</location>
        <topology evidence="16">Single-pass membrane protein</topology>
    </subcellularLocation>
</comment>
<evidence type="ECO:0000256" key="3">
    <source>
        <dbReference type="ARBA" id="ARBA00022519"/>
    </source>
</evidence>
<keyword evidence="14 16" id="KW-0472">Membrane</keyword>
<dbReference type="SMART" id="SM00900">
    <property type="entry name" value="FMN_bind"/>
    <property type="match status" value="1"/>
</dbReference>
<feature type="domain" description="FMN-binding" evidence="18">
    <location>
        <begin position="151"/>
        <end position="246"/>
    </location>
</feature>
<evidence type="ECO:0000256" key="12">
    <source>
        <dbReference type="ARBA" id="ARBA00023065"/>
    </source>
</evidence>
<dbReference type="InterPro" id="IPR010204">
    <property type="entry name" value="NqrC"/>
</dbReference>
<keyword evidence="7 16" id="KW-0812">Transmembrane</keyword>
<dbReference type="PANTHER" id="PTHR37838:SF1">
    <property type="entry name" value="NA(+)-TRANSLOCATING NADH-QUINONE REDUCTASE SUBUNIT C"/>
    <property type="match status" value="1"/>
</dbReference>
<dbReference type="Pfam" id="PF04205">
    <property type="entry name" value="FMN_bind"/>
    <property type="match status" value="1"/>
</dbReference>
<evidence type="ECO:0000256" key="16">
    <source>
        <dbReference type="HAMAP-Rule" id="MF_00427"/>
    </source>
</evidence>
<evidence type="ECO:0000256" key="7">
    <source>
        <dbReference type="ARBA" id="ARBA00022692"/>
    </source>
</evidence>
<keyword evidence="5 16" id="KW-0285">Flavoprotein</keyword>
<keyword evidence="1 16" id="KW-0813">Transport</keyword>
<keyword evidence="9 16" id="KW-1133">Transmembrane helix</keyword>
<reference evidence="20" key="1">
    <citation type="journal article" date="2019" name="Int. J. Syst. Evol. Microbiol.">
        <title>The Global Catalogue of Microorganisms (GCM) 10K type strain sequencing project: providing services to taxonomists for standard genome sequencing and annotation.</title>
        <authorList>
            <consortium name="The Broad Institute Genomics Platform"/>
            <consortium name="The Broad Institute Genome Sequencing Center for Infectious Disease"/>
            <person name="Wu L."/>
            <person name="Ma J."/>
        </authorList>
    </citation>
    <scope>NUCLEOTIDE SEQUENCE [LARGE SCALE GENOMIC DNA]</scope>
    <source>
        <strain evidence="20">ZS-35-S2</strain>
    </source>
</reference>
<accession>A0ABW5CQ88</accession>
<keyword evidence="10 16" id="KW-0520">NAD</keyword>
<dbReference type="EMBL" id="JBHUIJ010000018">
    <property type="protein sequence ID" value="MFD2238495.1"/>
    <property type="molecule type" value="Genomic_DNA"/>
</dbReference>
<gene>
    <name evidence="16 19" type="primary">nqrC</name>
    <name evidence="19" type="ORF">ACFSKQ_13655</name>
</gene>
<organism evidence="19 20">
    <name type="scientific">Aureimonas populi</name>
    <dbReference type="NCBI Taxonomy" id="1701758"/>
    <lineage>
        <taxon>Bacteria</taxon>
        <taxon>Pseudomonadati</taxon>
        <taxon>Pseudomonadota</taxon>
        <taxon>Alphaproteobacteria</taxon>
        <taxon>Hyphomicrobiales</taxon>
        <taxon>Aurantimonadaceae</taxon>
        <taxon>Aureimonas</taxon>
    </lineage>
</organism>
<evidence type="ECO:0000313" key="19">
    <source>
        <dbReference type="EMBL" id="MFD2238495.1"/>
    </source>
</evidence>
<evidence type="ECO:0000256" key="5">
    <source>
        <dbReference type="ARBA" id="ARBA00022630"/>
    </source>
</evidence>
<evidence type="ECO:0000256" key="17">
    <source>
        <dbReference type="PIRNR" id="PIRNR009437"/>
    </source>
</evidence>
<comment type="caution">
    <text evidence="16">Lacks conserved residue(s) required for the propagation of feature annotation.</text>
</comment>
<evidence type="ECO:0000256" key="11">
    <source>
        <dbReference type="ARBA" id="ARBA00023053"/>
    </source>
</evidence>
<evidence type="ECO:0000256" key="13">
    <source>
        <dbReference type="ARBA" id="ARBA00023075"/>
    </source>
</evidence>
<sequence>MADNLWTRFLARPNDDRVKTVGMAFLVALGCGVLVSTAAVALRPVQQANIEAQRAATMLAMLEGVPGIGEMLERASVETLVVDLDTGALAPEIDAATFDQQAAAADPEASTQLSRAEDLAGIGRRENHALVHVLREGGELALVVLPVRGAGYQSTIRAYLALEADLETVAAFTVYEQGETPGLGARIAEAGWQAQWPGKRIYDEGEVMIDVVPSGASGPHEVDGISGATVTGYAVSDMLLFWMGERGFAPFLQTLREEGIR</sequence>
<keyword evidence="6 16" id="KW-0288">FMN</keyword>
<evidence type="ECO:0000256" key="14">
    <source>
        <dbReference type="ARBA" id="ARBA00023136"/>
    </source>
</evidence>
<evidence type="ECO:0000256" key="4">
    <source>
        <dbReference type="ARBA" id="ARBA00022553"/>
    </source>
</evidence>
<comment type="similarity">
    <text evidence="16 17">Belongs to the NqrC family.</text>
</comment>
<dbReference type="PANTHER" id="PTHR37838">
    <property type="entry name" value="NA(+)-TRANSLOCATING NADH-QUINONE REDUCTASE SUBUNIT C"/>
    <property type="match status" value="1"/>
</dbReference>
<dbReference type="EC" id="7.2.1.1" evidence="16 17"/>
<evidence type="ECO:0000256" key="2">
    <source>
        <dbReference type="ARBA" id="ARBA00022475"/>
    </source>
</evidence>
<keyword evidence="12 16" id="KW-0406">Ion transport</keyword>
<comment type="function">
    <text evidence="16">NQR complex catalyzes the reduction of ubiquinone-1 to ubiquinol by two successive reactions, coupled with the transport of Na(+) ions from the cytoplasm to the periplasm. NqrA to NqrE are probably involved in the second step, the conversion of ubisemiquinone to ubiquinol.</text>
</comment>
<keyword evidence="4 16" id="KW-0597">Phosphoprotein</keyword>
<comment type="caution">
    <text evidence="19">The sequence shown here is derived from an EMBL/GenBank/DDBJ whole genome shotgun (WGS) entry which is preliminary data.</text>
</comment>
<comment type="subunit">
    <text evidence="16 17">Composed of six subunits; NqrA, NqrB, NqrC, NqrD, NqrE and NqrF.</text>
</comment>
<evidence type="ECO:0000256" key="6">
    <source>
        <dbReference type="ARBA" id="ARBA00022643"/>
    </source>
</evidence>
<evidence type="ECO:0000256" key="1">
    <source>
        <dbReference type="ARBA" id="ARBA00022448"/>
    </source>
</evidence>
<proteinExistence type="inferred from homology"/>
<evidence type="ECO:0000259" key="18">
    <source>
        <dbReference type="SMART" id="SM00900"/>
    </source>
</evidence>
<dbReference type="PIRSF" id="PIRSF009437">
    <property type="entry name" value="NQR-1_subunit_C"/>
    <property type="match status" value="1"/>
</dbReference>
<keyword evidence="15 16" id="KW-0739">Sodium transport</keyword>
<keyword evidence="13 16" id="KW-0830">Ubiquinone</keyword>
<evidence type="ECO:0000256" key="9">
    <source>
        <dbReference type="ARBA" id="ARBA00022989"/>
    </source>
</evidence>
<protein>
    <recommendedName>
        <fullName evidence="16 17">Na(+)-translocating NADH-quinone reductase subunit C</fullName>
        <shortName evidence="16 17">Na(+)-NQR subunit C</shortName>
        <shortName evidence="16 17">Na(+)-translocating NQR subunit C</shortName>
        <ecNumber evidence="16 17">7.2.1.1</ecNumber>
    </recommendedName>
    <alternativeName>
        <fullName evidence="16 17">NQR complex subunit C</fullName>
    </alternativeName>
    <alternativeName>
        <fullName evidence="16 17">NQR-1 subunit C</fullName>
    </alternativeName>
</protein>
<dbReference type="RefSeq" id="WP_209737442.1">
    <property type="nucleotide sequence ID" value="NZ_CP072611.1"/>
</dbReference>
<evidence type="ECO:0000256" key="15">
    <source>
        <dbReference type="ARBA" id="ARBA00023201"/>
    </source>
</evidence>
<evidence type="ECO:0000313" key="20">
    <source>
        <dbReference type="Proteomes" id="UP001597371"/>
    </source>
</evidence>
<keyword evidence="20" id="KW-1185">Reference proteome</keyword>
<feature type="transmembrane region" description="Helical" evidence="16">
    <location>
        <begin position="21"/>
        <end position="42"/>
    </location>
</feature>